<protein>
    <submittedName>
        <fullName evidence="1">Uncharacterized protein</fullName>
    </submittedName>
</protein>
<evidence type="ECO:0000313" key="1">
    <source>
        <dbReference type="EMBL" id="AYB32528.1"/>
    </source>
</evidence>
<name>A0A385SUP8_9BACT</name>
<accession>A0A385SUP8</accession>
<dbReference type="RefSeq" id="WP_119755781.1">
    <property type="nucleotide sequence ID" value="NZ_CP032382.1"/>
</dbReference>
<dbReference type="EMBL" id="CP032382">
    <property type="protein sequence ID" value="AYB32528.1"/>
    <property type="molecule type" value="Genomic_DNA"/>
</dbReference>
<proteinExistence type="predicted"/>
<gene>
    <name evidence="1" type="ORF">D4L85_18960</name>
</gene>
<dbReference type="KEGG" id="chk:D4L85_18960"/>
<dbReference type="OrthoDB" id="965101at2"/>
<dbReference type="Proteomes" id="UP000266183">
    <property type="component" value="Chromosome"/>
</dbReference>
<organism evidence="1 2">
    <name type="scientific">Chryseolinea soli</name>
    <dbReference type="NCBI Taxonomy" id="2321403"/>
    <lineage>
        <taxon>Bacteria</taxon>
        <taxon>Pseudomonadati</taxon>
        <taxon>Bacteroidota</taxon>
        <taxon>Cytophagia</taxon>
        <taxon>Cytophagales</taxon>
        <taxon>Fulvivirgaceae</taxon>
        <taxon>Chryseolinea</taxon>
    </lineage>
</organism>
<keyword evidence="2" id="KW-1185">Reference proteome</keyword>
<evidence type="ECO:0000313" key="2">
    <source>
        <dbReference type="Proteomes" id="UP000266183"/>
    </source>
</evidence>
<reference evidence="2" key="1">
    <citation type="submission" date="2018-09" db="EMBL/GenBank/DDBJ databases">
        <title>Chryseolinea sp. KIS68-18 isolated from soil.</title>
        <authorList>
            <person name="Weon H.-Y."/>
            <person name="Kwon S.-W."/>
            <person name="Lee S.A."/>
        </authorList>
    </citation>
    <scope>NUCLEOTIDE SEQUENCE [LARGE SCALE GENOMIC DNA]</scope>
    <source>
        <strain evidence="2">KIS68-18</strain>
    </source>
</reference>
<dbReference type="AlphaFoldDB" id="A0A385SUP8"/>
<dbReference type="PROSITE" id="PS51257">
    <property type="entry name" value="PROKAR_LIPOPROTEIN"/>
    <property type="match status" value="1"/>
</dbReference>
<sequence>MNQFKTRSLLFVFSIAVLLFGCHKDNDTTSSAILTLRVDAFYQVDADNWIFATNDAGEILDAKPYTAGATVELVSDKAGDKINVTFFNRKALIGASNSFVTYADVLRGTTLHLENTNAPAPTGQTGQATFMISNFDSSNGLAMEFSNGHSVSLNNSKSSSETDVDVFFYGVPSDFTLTAYRDGVPMYNLVQGVKDGDVIKRDFDVDFLPFPHQRKLDFEGQTNAYLYGLDAKSNYVAVLGTSQLAGTPYEQQPVIGYLDGFASYEMKISNKKSNGTVVYQTSGEPDLSFAMPTFTFALNSSGMRDLSFTFSEDYTGYFSTWSYYTDEMDYVSWTFNAPAGTLVKGLAVPDEIAAKYPEIDLSKFEHTGISFTKITEGGSYLESVLGATVVGDHKTVKKYTYTPDL</sequence>